<protein>
    <recommendedName>
        <fullName evidence="2">Extracellular solute-binding protein</fullName>
    </recommendedName>
</protein>
<feature type="non-terminal residue" evidence="1">
    <location>
        <position position="233"/>
    </location>
</feature>
<organism evidence="1">
    <name type="scientific">marine metagenome</name>
    <dbReference type="NCBI Taxonomy" id="408172"/>
    <lineage>
        <taxon>unclassified sequences</taxon>
        <taxon>metagenomes</taxon>
        <taxon>ecological metagenomes</taxon>
    </lineage>
</organism>
<dbReference type="EMBL" id="UINC01036199">
    <property type="protein sequence ID" value="SVB29800.1"/>
    <property type="molecule type" value="Genomic_DNA"/>
</dbReference>
<dbReference type="SUPFAM" id="SSF53850">
    <property type="entry name" value="Periplasmic binding protein-like II"/>
    <property type="match status" value="1"/>
</dbReference>
<dbReference type="PANTHER" id="PTHR43649:SF12">
    <property type="entry name" value="DIACETYLCHITOBIOSE BINDING PROTEIN DASA"/>
    <property type="match status" value="1"/>
</dbReference>
<evidence type="ECO:0008006" key="2">
    <source>
        <dbReference type="Google" id="ProtNLM"/>
    </source>
</evidence>
<accession>A0A382CUG1</accession>
<name>A0A382CUG1_9ZZZZ</name>
<evidence type="ECO:0000313" key="1">
    <source>
        <dbReference type="EMBL" id="SVB29800.1"/>
    </source>
</evidence>
<dbReference type="Pfam" id="PF13416">
    <property type="entry name" value="SBP_bac_8"/>
    <property type="match status" value="1"/>
</dbReference>
<dbReference type="InterPro" id="IPR006059">
    <property type="entry name" value="SBP"/>
</dbReference>
<reference evidence="1" key="1">
    <citation type="submission" date="2018-05" db="EMBL/GenBank/DDBJ databases">
        <authorList>
            <person name="Lanie J.A."/>
            <person name="Ng W.-L."/>
            <person name="Kazmierczak K.M."/>
            <person name="Andrzejewski T.M."/>
            <person name="Davidsen T.M."/>
            <person name="Wayne K.J."/>
            <person name="Tettelin H."/>
            <person name="Glass J.I."/>
            <person name="Rusch D."/>
            <person name="Podicherti R."/>
            <person name="Tsui H.-C.T."/>
            <person name="Winkler M.E."/>
        </authorList>
    </citation>
    <scope>NUCLEOTIDE SEQUENCE</scope>
</reference>
<gene>
    <name evidence="1" type="ORF">METZ01_LOCUS182654</name>
</gene>
<dbReference type="InterPro" id="IPR050490">
    <property type="entry name" value="Bact_solute-bd_prot1"/>
</dbReference>
<dbReference type="Gene3D" id="3.40.190.10">
    <property type="entry name" value="Periplasmic binding protein-like II"/>
    <property type="match status" value="2"/>
</dbReference>
<proteinExistence type="predicted"/>
<sequence length="233" mass="26969">MPIFEGGEGLDFFLECARLYEQENPGKIIDLYGDPRIADKVRVRILEGSYPDVTNAGLNYWPLIRNGTVMPMDEYLDQPNWEGDMTWRESFLPGSLDAFKYEGKVYAIPFMYSVYAVWYNKTMFEEQGWEIPTTWEEFFALCDRMRAEKTWPLAFQGRYPNYSQSVIEHSYYQLAGPEGYAGMKLLEPGSFDNAALVQSFELMQRTSLDYFQPGAMGMSHTESQLEFFLGHTA</sequence>
<dbReference type="AlphaFoldDB" id="A0A382CUG1"/>
<dbReference type="PANTHER" id="PTHR43649">
    <property type="entry name" value="ARABINOSE-BINDING PROTEIN-RELATED"/>
    <property type="match status" value="1"/>
</dbReference>